<gene>
    <name evidence="7" type="ORF">HYH03_006407</name>
</gene>
<feature type="region of interest" description="Disordered" evidence="5">
    <location>
        <begin position="374"/>
        <end position="394"/>
    </location>
</feature>
<dbReference type="GO" id="GO:0016020">
    <property type="term" value="C:membrane"/>
    <property type="evidence" value="ECO:0007669"/>
    <property type="project" value="InterPro"/>
</dbReference>
<evidence type="ECO:0000313" key="8">
    <source>
        <dbReference type="Proteomes" id="UP000612055"/>
    </source>
</evidence>
<name>A0A836C126_9CHLO</name>
<sequence length="843" mass="85406">MPAHCGRLWDSLRAEAARAGADVAEAVTQSQTGVPHGTVWLDPPGPVPGQTGVVHVSYCGHVASVSMGGATHLELSGDSCGAAEGGGRSLGGDGEGVGAGGLCVIRREADLPAGTGSQALNAIRAAVLCHRLGYRTGRYKRGSKRYGGGSGLALTMAPVCAVGTYATLAPGWGTQPVLTDPSACRLALVLSTPEPSRNGSSGLLDHGWDLSLDCFDDDGRELWGPPPPPLAKRPRDGDLRLMSYLYEQRTWARATGAAGFVQVYRSAGGWGAICGEGWGVAAADVACRQLGFAGGGRAALLQGPTGLGDMSARWHVVHMTHVRCSSQLPTANVWAVGRYNLSACDHDSGAAAAACNFANLAAVRCYRTPAEAQIDAPAPGSPPPPPALPPRPGEPGPEPLCLTLCFSALEGLGGTSPLPRGACSSLLAVATANGMLVQPHGDAFDTQPNALVAPVLCRRIGAGGSDVHDAGSPDYDLESDPSLDPAWASYGGADRCAEDAAGDATGLALCSAVASGAALSEWATAGFVAAADALWVRLAERGFVVPRLTGALNDYDYGVVGGSVLIKLELAEAPTGPGGAPPGPWVRSNDGVNEYVRHHFVSPPPQTPAEDGWDLSAPPDGDEDGPVPPPPASQRQPAAPMAAPLPAHMPPPPRTVSPPLPLYVPPAIVGCFNASRLAVAKGAFALQLLHSTTSAAPSMTLAACAAAVRQAYGIASDGTIDGTVAALYVGIAGYTTWQPPGSLGAGPAAAPQGTVQLVAFCYGLQALSPLQSETVMENGEGAAGLGPETAAAAMAGAELPVQACRALPCAAPPGTWSARWAWCGGLTRSALALYRLGDIAGAA</sequence>
<dbReference type="PANTHER" id="PTHR19331">
    <property type="entry name" value="SCAVENGER RECEPTOR DOMAIN-CONTAINING"/>
    <property type="match status" value="1"/>
</dbReference>
<dbReference type="PANTHER" id="PTHR19331:SF465">
    <property type="entry name" value="EGG PEPTIDE SPERACT RECEPTOR"/>
    <property type="match status" value="1"/>
</dbReference>
<feature type="compositionally biased region" description="Low complexity" evidence="5">
    <location>
        <begin position="633"/>
        <end position="646"/>
    </location>
</feature>
<evidence type="ECO:0000256" key="2">
    <source>
        <dbReference type="ARBA" id="ARBA00022737"/>
    </source>
</evidence>
<feature type="domain" description="SRCR" evidence="6">
    <location>
        <begin position="239"/>
        <end position="366"/>
    </location>
</feature>
<evidence type="ECO:0000256" key="1">
    <source>
        <dbReference type="ARBA" id="ARBA00022729"/>
    </source>
</evidence>
<dbReference type="AlphaFoldDB" id="A0A836C126"/>
<feature type="compositionally biased region" description="Pro residues" evidence="5">
    <location>
        <begin position="379"/>
        <end position="394"/>
    </location>
</feature>
<organism evidence="7 8">
    <name type="scientific">Edaphochlamys debaryana</name>
    <dbReference type="NCBI Taxonomy" id="47281"/>
    <lineage>
        <taxon>Eukaryota</taxon>
        <taxon>Viridiplantae</taxon>
        <taxon>Chlorophyta</taxon>
        <taxon>core chlorophytes</taxon>
        <taxon>Chlorophyceae</taxon>
        <taxon>CS clade</taxon>
        <taxon>Chlamydomonadales</taxon>
        <taxon>Chlamydomonadales incertae sedis</taxon>
        <taxon>Edaphochlamys</taxon>
    </lineage>
</organism>
<protein>
    <recommendedName>
        <fullName evidence="6">SRCR domain-containing protein</fullName>
    </recommendedName>
</protein>
<proteinExistence type="predicted"/>
<dbReference type="InterPro" id="IPR036772">
    <property type="entry name" value="SRCR-like_dom_sf"/>
</dbReference>
<accession>A0A836C126</accession>
<dbReference type="PROSITE" id="PS50287">
    <property type="entry name" value="SRCR_2"/>
    <property type="match status" value="1"/>
</dbReference>
<evidence type="ECO:0000256" key="3">
    <source>
        <dbReference type="ARBA" id="ARBA00023157"/>
    </source>
</evidence>
<keyword evidence="3" id="KW-1015">Disulfide bond</keyword>
<dbReference type="EMBL" id="JAEHOE010000024">
    <property type="protein sequence ID" value="KAG2495462.1"/>
    <property type="molecule type" value="Genomic_DNA"/>
</dbReference>
<comment type="caution">
    <text evidence="7">The sequence shown here is derived from an EMBL/GenBank/DDBJ whole genome shotgun (WGS) entry which is preliminary data.</text>
</comment>
<evidence type="ECO:0000259" key="6">
    <source>
        <dbReference type="PROSITE" id="PS50287"/>
    </source>
</evidence>
<dbReference type="Proteomes" id="UP000612055">
    <property type="component" value="Unassembled WGS sequence"/>
</dbReference>
<keyword evidence="8" id="KW-1185">Reference proteome</keyword>
<evidence type="ECO:0000256" key="4">
    <source>
        <dbReference type="ARBA" id="ARBA00023180"/>
    </source>
</evidence>
<evidence type="ECO:0000256" key="5">
    <source>
        <dbReference type="SAM" id="MobiDB-lite"/>
    </source>
</evidence>
<dbReference type="Gene3D" id="3.10.250.10">
    <property type="entry name" value="SRCR-like domain"/>
    <property type="match status" value="1"/>
</dbReference>
<reference evidence="7" key="1">
    <citation type="journal article" date="2020" name="bioRxiv">
        <title>Comparative genomics of Chlamydomonas.</title>
        <authorList>
            <person name="Craig R.J."/>
            <person name="Hasan A.R."/>
            <person name="Ness R.W."/>
            <person name="Keightley P.D."/>
        </authorList>
    </citation>
    <scope>NUCLEOTIDE SEQUENCE</scope>
    <source>
        <strain evidence="7">CCAP 11/70</strain>
    </source>
</reference>
<evidence type="ECO:0000313" key="7">
    <source>
        <dbReference type="EMBL" id="KAG2495462.1"/>
    </source>
</evidence>
<dbReference type="SUPFAM" id="SSF56487">
    <property type="entry name" value="SRCR-like"/>
    <property type="match status" value="1"/>
</dbReference>
<dbReference type="SMART" id="SM00202">
    <property type="entry name" value="SR"/>
    <property type="match status" value="1"/>
</dbReference>
<keyword evidence="4" id="KW-0325">Glycoprotein</keyword>
<feature type="region of interest" description="Disordered" evidence="5">
    <location>
        <begin position="598"/>
        <end position="652"/>
    </location>
</feature>
<dbReference type="Pfam" id="PF00530">
    <property type="entry name" value="SRCR"/>
    <property type="match status" value="1"/>
</dbReference>
<dbReference type="InterPro" id="IPR001190">
    <property type="entry name" value="SRCR"/>
</dbReference>
<dbReference type="OrthoDB" id="10691506at2759"/>
<keyword evidence="2" id="KW-0677">Repeat</keyword>
<keyword evidence="1" id="KW-0732">Signal</keyword>